<accession>A0A429GY03</accession>
<evidence type="ECO:0000313" key="2">
    <source>
        <dbReference type="EMBL" id="RSN78650.1"/>
    </source>
</evidence>
<gene>
    <name evidence="2" type="ORF">D6D85_00840</name>
</gene>
<dbReference type="Proteomes" id="UP000277582">
    <property type="component" value="Unassembled WGS sequence"/>
</dbReference>
<dbReference type="PROSITE" id="PS50910">
    <property type="entry name" value="HEPN"/>
    <property type="match status" value="1"/>
</dbReference>
<dbReference type="OrthoDB" id="25605at2157"/>
<proteinExistence type="predicted"/>
<dbReference type="Pfam" id="PF05168">
    <property type="entry name" value="HEPN"/>
    <property type="match status" value="1"/>
</dbReference>
<name>A0A429GY03_9CREN</name>
<evidence type="ECO:0000259" key="1">
    <source>
        <dbReference type="PROSITE" id="PS50910"/>
    </source>
</evidence>
<dbReference type="SUPFAM" id="SSF81593">
    <property type="entry name" value="Nucleotidyltransferase substrate binding subunit/domain"/>
    <property type="match status" value="1"/>
</dbReference>
<dbReference type="EMBL" id="RCOS01000015">
    <property type="protein sequence ID" value="RSN78650.1"/>
    <property type="molecule type" value="Genomic_DNA"/>
</dbReference>
<feature type="domain" description="HEPN" evidence="1">
    <location>
        <begin position="11"/>
        <end position="127"/>
    </location>
</feature>
<protein>
    <submittedName>
        <fullName evidence="2">HEPN domain-containing protein</fullName>
    </submittedName>
</protein>
<comment type="caution">
    <text evidence="2">The sequence shown here is derived from an EMBL/GenBank/DDBJ whole genome shotgun (WGS) entry which is preliminary data.</text>
</comment>
<dbReference type="AlphaFoldDB" id="A0A429GY03"/>
<keyword evidence="3" id="KW-1185">Reference proteome</keyword>
<dbReference type="Gene3D" id="1.20.120.330">
    <property type="entry name" value="Nucleotidyltransferases domain 2"/>
    <property type="match status" value="1"/>
</dbReference>
<dbReference type="InterPro" id="IPR007842">
    <property type="entry name" value="HEPN_dom"/>
</dbReference>
<evidence type="ECO:0000313" key="3">
    <source>
        <dbReference type="Proteomes" id="UP000277582"/>
    </source>
</evidence>
<organism evidence="2 3">
    <name type="scientific">Candidatus Methanodesulfokora washburnensis</name>
    <dbReference type="NCBI Taxonomy" id="2478471"/>
    <lineage>
        <taxon>Archaea</taxon>
        <taxon>Thermoproteota</taxon>
        <taxon>Candidatus Korarchaeia</taxon>
        <taxon>Candidatus Korarchaeia incertae sedis</taxon>
        <taxon>Candidatus Methanodesulfokora</taxon>
    </lineage>
</organism>
<sequence>MNPKSEVDYRMKLAQQYLEESENAYRRGDIRSTVASSQLAAENAAKAIVAVYRIPSWSHDPSHELRDIIEQMPQNLRPLAEELARIAGLLAPEHGRATYGEPTRGLTPWEIYERKDAETALQHARRAVELAGLILKGLID</sequence>
<reference evidence="2 3" key="1">
    <citation type="submission" date="2018-10" db="EMBL/GenBank/DDBJ databases">
        <title>Co-occurring genomic capacity for anaerobic methane metabolism and dissimilatory sulfite reduction discovered in the Korarchaeota.</title>
        <authorList>
            <person name="Mckay L.J."/>
            <person name="Dlakic M."/>
            <person name="Fields M.W."/>
            <person name="Delmont T.O."/>
            <person name="Eren A.M."/>
            <person name="Jay Z.J."/>
            <person name="Klingelsmith K.B."/>
            <person name="Rusch D.B."/>
            <person name="Inskeep W.P."/>
        </authorList>
    </citation>
    <scope>NUCLEOTIDE SEQUENCE [LARGE SCALE GENOMIC DNA]</scope>
    <source>
        <strain evidence="2 3">MDKW</strain>
    </source>
</reference>